<dbReference type="Gene3D" id="2.10.109.10">
    <property type="entry name" value="Umud Fragment, subunit A"/>
    <property type="match status" value="1"/>
</dbReference>
<evidence type="ECO:0000313" key="5">
    <source>
        <dbReference type="EMBL" id="MPN34232.1"/>
    </source>
</evidence>
<evidence type="ECO:0000259" key="4">
    <source>
        <dbReference type="Pfam" id="PF00717"/>
    </source>
</evidence>
<proteinExistence type="predicted"/>
<keyword evidence="5" id="KW-0378">Hydrolase</keyword>
<evidence type="ECO:0000256" key="2">
    <source>
        <dbReference type="ARBA" id="ARBA00023125"/>
    </source>
</evidence>
<dbReference type="SUPFAM" id="SSF51306">
    <property type="entry name" value="LexA/Signal peptidase"/>
    <property type="match status" value="1"/>
</dbReference>
<protein>
    <submittedName>
        <fullName evidence="5">LexA repressor</fullName>
        <ecNumber evidence="5">3.4.21.88</ecNumber>
    </submittedName>
</protein>
<gene>
    <name evidence="5" type="primary">lexA_59</name>
    <name evidence="5" type="ORF">SDC9_181725</name>
</gene>
<organism evidence="5">
    <name type="scientific">bioreactor metagenome</name>
    <dbReference type="NCBI Taxonomy" id="1076179"/>
    <lineage>
        <taxon>unclassified sequences</taxon>
        <taxon>metagenomes</taxon>
        <taxon>ecological metagenomes</taxon>
    </lineage>
</organism>
<dbReference type="GO" id="GO:0003677">
    <property type="term" value="F:DNA binding"/>
    <property type="evidence" value="ECO:0007669"/>
    <property type="project" value="UniProtKB-KW"/>
</dbReference>
<dbReference type="EC" id="3.4.21.88" evidence="5"/>
<dbReference type="GO" id="GO:0004252">
    <property type="term" value="F:serine-type endopeptidase activity"/>
    <property type="evidence" value="ECO:0007669"/>
    <property type="project" value="UniProtKB-EC"/>
</dbReference>
<evidence type="ECO:0000256" key="1">
    <source>
        <dbReference type="ARBA" id="ARBA00023015"/>
    </source>
</evidence>
<accession>A0A645H798</accession>
<keyword evidence="3" id="KW-0804">Transcription</keyword>
<dbReference type="AlphaFoldDB" id="A0A645H798"/>
<dbReference type="Pfam" id="PF00717">
    <property type="entry name" value="Peptidase_S24"/>
    <property type="match status" value="1"/>
</dbReference>
<dbReference type="PANTHER" id="PTHR40661:SF1">
    <property type="entry name" value="HTH CRO_C1-TYPE DOMAIN-CONTAINING PROTEIN"/>
    <property type="match status" value="1"/>
</dbReference>
<comment type="caution">
    <text evidence="5">The sequence shown here is derived from an EMBL/GenBank/DDBJ whole genome shotgun (WGS) entry which is preliminary data.</text>
</comment>
<sequence length="100" mass="11363">MVKRFQGYKLGAAEVRGDSMDPSLQNGDTVFFAEKMISGNGIYALSIDEEVYVKRLEFDPFEGTIRVISDNSKYDPKLLPADTDRIRILGKIIGRLLVYW</sequence>
<dbReference type="CDD" id="cd06529">
    <property type="entry name" value="S24_LexA-like"/>
    <property type="match status" value="1"/>
</dbReference>
<feature type="domain" description="Peptidase S24/S26A/S26B/S26C" evidence="4">
    <location>
        <begin position="9"/>
        <end position="93"/>
    </location>
</feature>
<dbReference type="InterPro" id="IPR039418">
    <property type="entry name" value="LexA-like"/>
</dbReference>
<dbReference type="InterPro" id="IPR036286">
    <property type="entry name" value="LexA/Signal_pep-like_sf"/>
</dbReference>
<name>A0A645H798_9ZZZZ</name>
<dbReference type="PANTHER" id="PTHR40661">
    <property type="match status" value="1"/>
</dbReference>
<dbReference type="InterPro" id="IPR015927">
    <property type="entry name" value="Peptidase_S24_S26A/B/C"/>
</dbReference>
<evidence type="ECO:0000256" key="3">
    <source>
        <dbReference type="ARBA" id="ARBA00023163"/>
    </source>
</evidence>
<reference evidence="5" key="1">
    <citation type="submission" date="2019-08" db="EMBL/GenBank/DDBJ databases">
        <authorList>
            <person name="Kucharzyk K."/>
            <person name="Murdoch R.W."/>
            <person name="Higgins S."/>
            <person name="Loffler F."/>
        </authorList>
    </citation>
    <scope>NUCLEOTIDE SEQUENCE</scope>
</reference>
<dbReference type="EMBL" id="VSSQ01087155">
    <property type="protein sequence ID" value="MPN34232.1"/>
    <property type="molecule type" value="Genomic_DNA"/>
</dbReference>
<keyword evidence="1" id="KW-0805">Transcription regulation</keyword>
<keyword evidence="2" id="KW-0238">DNA-binding</keyword>